<dbReference type="PROSITE" id="PS50012">
    <property type="entry name" value="RCC1_3"/>
    <property type="match status" value="1"/>
</dbReference>
<dbReference type="SMART" id="SM00181">
    <property type="entry name" value="EGF"/>
    <property type="match status" value="3"/>
</dbReference>
<dbReference type="OrthoDB" id="10045365at2759"/>
<evidence type="ECO:0000256" key="2">
    <source>
        <dbReference type="PROSITE-ProRule" id="PRU00235"/>
    </source>
</evidence>
<dbReference type="GO" id="GO:0005085">
    <property type="term" value="F:guanyl-nucleotide exchange factor activity"/>
    <property type="evidence" value="ECO:0007669"/>
    <property type="project" value="TreeGrafter"/>
</dbReference>
<dbReference type="Gene3D" id="2.130.10.30">
    <property type="entry name" value="Regulator of chromosome condensation 1/beta-lactamase-inhibitor protein II"/>
    <property type="match status" value="1"/>
</dbReference>
<evidence type="ECO:0000256" key="1">
    <source>
        <dbReference type="PROSITE-ProRule" id="PRU00076"/>
    </source>
</evidence>
<dbReference type="GO" id="GO:0005737">
    <property type="term" value="C:cytoplasm"/>
    <property type="evidence" value="ECO:0007669"/>
    <property type="project" value="TreeGrafter"/>
</dbReference>
<proteinExistence type="predicted"/>
<protein>
    <recommendedName>
        <fullName evidence="3">EGF-like domain-containing protein</fullName>
    </recommendedName>
</protein>
<dbReference type="RefSeq" id="XP_044569130.1">
    <property type="nucleotide sequence ID" value="XM_044706433.1"/>
</dbReference>
<evidence type="ECO:0000313" key="4">
    <source>
        <dbReference type="EMBL" id="KAF0984417.1"/>
    </source>
</evidence>
<dbReference type="InterPro" id="IPR000408">
    <property type="entry name" value="Reg_chr_condens"/>
</dbReference>
<dbReference type="OMA" id="NCEYPIC"/>
<comment type="caution">
    <text evidence="4">The sequence shown here is derived from an EMBL/GenBank/DDBJ whole genome shotgun (WGS) entry which is preliminary data.</text>
</comment>
<name>A0A6A5C540_NAEFO</name>
<dbReference type="PROSITE" id="PS50026">
    <property type="entry name" value="EGF_3"/>
    <property type="match status" value="1"/>
</dbReference>
<dbReference type="VEuPathDB" id="AmoebaDB:NfTy_000270"/>
<dbReference type="InterPro" id="IPR009091">
    <property type="entry name" value="RCC1/BLIP-II"/>
</dbReference>
<dbReference type="Proteomes" id="UP000444721">
    <property type="component" value="Unassembled WGS sequence"/>
</dbReference>
<keyword evidence="1" id="KW-1015">Disulfide bond</keyword>
<dbReference type="EMBL" id="VFQX01000002">
    <property type="protein sequence ID" value="KAF0984417.1"/>
    <property type="molecule type" value="Genomic_DNA"/>
</dbReference>
<keyword evidence="1" id="KW-0245">EGF-like domain</keyword>
<evidence type="ECO:0000259" key="3">
    <source>
        <dbReference type="PROSITE" id="PS50026"/>
    </source>
</evidence>
<dbReference type="VEuPathDB" id="AmoebaDB:NF0099330"/>
<dbReference type="Gene3D" id="2.10.25.10">
    <property type="entry name" value="Laminin"/>
    <property type="match status" value="2"/>
</dbReference>
<dbReference type="PANTHER" id="PTHR45982">
    <property type="entry name" value="REGULATOR OF CHROMOSOME CONDENSATION"/>
    <property type="match status" value="1"/>
</dbReference>
<dbReference type="SUPFAM" id="SSF50985">
    <property type="entry name" value="RCC1/BLIP-II"/>
    <property type="match status" value="1"/>
</dbReference>
<gene>
    <name evidence="4" type="ORF">FDP41_000316</name>
</gene>
<dbReference type="Pfam" id="PF00415">
    <property type="entry name" value="RCC1"/>
    <property type="match status" value="1"/>
</dbReference>
<dbReference type="PANTHER" id="PTHR45982:SF1">
    <property type="entry name" value="REGULATOR OF CHROMOSOME CONDENSATION"/>
    <property type="match status" value="1"/>
</dbReference>
<dbReference type="InterPro" id="IPR051553">
    <property type="entry name" value="Ran_GTPase-activating"/>
</dbReference>
<dbReference type="GeneID" id="68107534"/>
<comment type="caution">
    <text evidence="1">Lacks conserved residue(s) required for the propagation of feature annotation.</text>
</comment>
<reference evidence="4 5" key="1">
    <citation type="journal article" date="2019" name="Sci. Rep.">
        <title>Nanopore sequencing improves the draft genome of the human pathogenic amoeba Naegleria fowleri.</title>
        <authorList>
            <person name="Liechti N."/>
            <person name="Schurch N."/>
            <person name="Bruggmann R."/>
            <person name="Wittwer M."/>
        </authorList>
    </citation>
    <scope>NUCLEOTIDE SEQUENCE [LARGE SCALE GENOMIC DNA]</scope>
    <source>
        <strain evidence="4 5">ATCC 30894</strain>
    </source>
</reference>
<sequence length="520" mass="56286">MVIKTPKIVATPSNPVAKLVTGDSCSFTIEHSIATSVEKLYLYGNCTNTLALSGSSPNSNFISFPYSALYQDMYVGSVTNFLDLSIHMGAHVMAVSSDGTAFSWGKNDHYQLGNNNFYNNINSNNLTLYSSALGFSVSQVATGFDHSVILLSDGMTLYGVGGNAEGQLSGMFSFQGNNFDVQILRLLNVSSVVNSSRNEYITQVVAGHRTTFVLTNYGRVFGSGDNKKCQISSNSSVSNYWDFEQLKGGVMDRKRIRKIVLGTLLILLADDFTIMMFNQTSSLISLPNSELIMDAFSSESNTYFLTQSGNIYGMGSNLYFELSIKYNVSQILQPVLVFTKSDLGGMPYLGSCGNHFASVAVALEWSCNGVSASASNVCSGNGLCLSQDQCLCKPNIFGQNCEIVKCNGVLSNTTSVCSGNGICNVNGTCSCYSRYSGVNCEIFTCFGKMNNDTLNVCNGRGNCVAPDTCQCNPVLGFYGSECQYKSCFDAISKEELLPSSKRRSSMKTQFCTNINKLLLS</sequence>
<organism evidence="4 5">
    <name type="scientific">Naegleria fowleri</name>
    <name type="common">Brain eating amoeba</name>
    <dbReference type="NCBI Taxonomy" id="5763"/>
    <lineage>
        <taxon>Eukaryota</taxon>
        <taxon>Discoba</taxon>
        <taxon>Heterolobosea</taxon>
        <taxon>Tetramitia</taxon>
        <taxon>Eutetramitia</taxon>
        <taxon>Vahlkampfiidae</taxon>
        <taxon>Naegleria</taxon>
    </lineage>
</organism>
<feature type="disulfide bond" evidence="1">
    <location>
        <begin position="392"/>
        <end position="401"/>
    </location>
</feature>
<feature type="repeat" description="RCC1" evidence="2">
    <location>
        <begin position="99"/>
        <end position="153"/>
    </location>
</feature>
<dbReference type="PROSITE" id="PS00022">
    <property type="entry name" value="EGF_1"/>
    <property type="match status" value="2"/>
</dbReference>
<dbReference type="InterPro" id="IPR000742">
    <property type="entry name" value="EGF"/>
</dbReference>
<accession>A0A6A5C540</accession>
<evidence type="ECO:0000313" key="5">
    <source>
        <dbReference type="Proteomes" id="UP000444721"/>
    </source>
</evidence>
<dbReference type="VEuPathDB" id="AmoebaDB:FDP41_000316"/>
<dbReference type="AlphaFoldDB" id="A0A6A5C540"/>
<keyword evidence="5" id="KW-1185">Reference proteome</keyword>
<feature type="domain" description="EGF-like" evidence="3">
    <location>
        <begin position="368"/>
        <end position="402"/>
    </location>
</feature>